<dbReference type="EMBL" id="JBEYBF010000059">
    <property type="protein sequence ID" value="MEU1957245.1"/>
    <property type="molecule type" value="Genomic_DNA"/>
</dbReference>
<gene>
    <name evidence="1" type="ORF">ABZ510_36020</name>
</gene>
<reference evidence="1 2" key="1">
    <citation type="submission" date="2024-06" db="EMBL/GenBank/DDBJ databases">
        <title>The Natural Products Discovery Center: Release of the First 8490 Sequenced Strains for Exploring Actinobacteria Biosynthetic Diversity.</title>
        <authorList>
            <person name="Kalkreuter E."/>
            <person name="Kautsar S.A."/>
            <person name="Yang D."/>
            <person name="Bader C.D."/>
            <person name="Teijaro C.N."/>
            <person name="Fluegel L."/>
            <person name="Davis C.M."/>
            <person name="Simpson J.R."/>
            <person name="Lauterbach L."/>
            <person name="Steele A.D."/>
            <person name="Gui C."/>
            <person name="Meng S."/>
            <person name="Li G."/>
            <person name="Viehrig K."/>
            <person name="Ye F."/>
            <person name="Su P."/>
            <person name="Kiefer A.F."/>
            <person name="Nichols A."/>
            <person name="Cepeda A.J."/>
            <person name="Yan W."/>
            <person name="Fan B."/>
            <person name="Jiang Y."/>
            <person name="Adhikari A."/>
            <person name="Zheng C.-J."/>
            <person name="Schuster L."/>
            <person name="Cowan T.M."/>
            <person name="Smanski M.J."/>
            <person name="Chevrette M.G."/>
            <person name="De Carvalho L.P.S."/>
            <person name="Shen B."/>
        </authorList>
    </citation>
    <scope>NUCLEOTIDE SEQUENCE [LARGE SCALE GENOMIC DNA]</scope>
    <source>
        <strain evidence="1 2">NPDC019708</strain>
    </source>
</reference>
<accession>A0ABV2X258</accession>
<organism evidence="1 2">
    <name type="scientific">Nocardia rhamnosiphila</name>
    <dbReference type="NCBI Taxonomy" id="426716"/>
    <lineage>
        <taxon>Bacteria</taxon>
        <taxon>Bacillati</taxon>
        <taxon>Actinomycetota</taxon>
        <taxon>Actinomycetes</taxon>
        <taxon>Mycobacteriales</taxon>
        <taxon>Nocardiaceae</taxon>
        <taxon>Nocardia</taxon>
    </lineage>
</organism>
<proteinExistence type="predicted"/>
<evidence type="ECO:0000313" key="2">
    <source>
        <dbReference type="Proteomes" id="UP001550628"/>
    </source>
</evidence>
<comment type="caution">
    <text evidence="1">The sequence shown here is derived from an EMBL/GenBank/DDBJ whole genome shotgun (WGS) entry which is preliminary data.</text>
</comment>
<dbReference type="Proteomes" id="UP001550628">
    <property type="component" value="Unassembled WGS sequence"/>
</dbReference>
<name>A0ABV2X258_9NOCA</name>
<evidence type="ECO:0008006" key="3">
    <source>
        <dbReference type="Google" id="ProtNLM"/>
    </source>
</evidence>
<keyword evidence="2" id="KW-1185">Reference proteome</keyword>
<sequence length="138" mass="15694">MKDAHVDLVLRVSSKLKEEIAPTLTDDQLRTQAFMAAVILKRLAHQENSSEVDRVQDQRDREALSMELQSTGELNEEPAIRVAFARFRTSLDDDSLSALIEALHKADDATLRDPVMGPLSPIRRVLRARLNRELEYSR</sequence>
<evidence type="ECO:0000313" key="1">
    <source>
        <dbReference type="EMBL" id="MEU1957245.1"/>
    </source>
</evidence>
<protein>
    <recommendedName>
        <fullName evidence="3">DUF222 domain-containing protein</fullName>
    </recommendedName>
</protein>
<dbReference type="RefSeq" id="WP_356960153.1">
    <property type="nucleotide sequence ID" value="NZ_JBEYBD010000047.1"/>
</dbReference>